<name>A0A077YY61_TRITR</name>
<keyword evidence="3" id="KW-1185">Reference proteome</keyword>
<evidence type="ECO:0000313" key="2">
    <source>
        <dbReference type="EMBL" id="CDW52393.1"/>
    </source>
</evidence>
<reference evidence="2" key="1">
    <citation type="submission" date="2014-01" db="EMBL/GenBank/DDBJ databases">
        <authorList>
            <person name="Aslett M."/>
        </authorList>
    </citation>
    <scope>NUCLEOTIDE SEQUENCE</scope>
</reference>
<dbReference type="Pfam" id="PF05535">
    <property type="entry name" value="Chromadorea_ALT"/>
    <property type="match status" value="1"/>
</dbReference>
<dbReference type="OrthoDB" id="10300803at2759"/>
<feature type="signal peptide" evidence="1">
    <location>
        <begin position="1"/>
        <end position="29"/>
    </location>
</feature>
<protein>
    <submittedName>
        <fullName evidence="2">Abundant larval transcript 2 (Alt2) protein</fullName>
    </submittedName>
</protein>
<dbReference type="InterPro" id="IPR008451">
    <property type="entry name" value="Chromadorea_ALT"/>
</dbReference>
<gene>
    <name evidence="2" type="ORF">TTRE_0000065201</name>
</gene>
<sequence length="179" mass="20193">MLKRQRIFLKGISAILLLLIFSGASNVTADQGNWIPVYPLIPVGQEVEHRLTTPIQKFTASSRWEDREPVTHERLELEGTPFATPTQMVGQFEDTTAIQVVHEFKDTTPTTFVSHVGASASGAEVRLTSSDDFYAQYEQGEIAYISTSGVEEGCQFHKDCYTSREPKEWCQLMKETHYS</sequence>
<feature type="chain" id="PRO_5001728220" evidence="1">
    <location>
        <begin position="30"/>
        <end position="179"/>
    </location>
</feature>
<evidence type="ECO:0000313" key="3">
    <source>
        <dbReference type="Proteomes" id="UP000030665"/>
    </source>
</evidence>
<dbReference type="STRING" id="36087.A0A077YY61"/>
<reference evidence="2" key="2">
    <citation type="submission" date="2014-03" db="EMBL/GenBank/DDBJ databases">
        <title>The whipworm genome and dual-species transcriptomics of an intimate host-pathogen interaction.</title>
        <authorList>
            <person name="Foth B.J."/>
            <person name="Tsai I.J."/>
            <person name="Reid A.J."/>
            <person name="Bancroft A.J."/>
            <person name="Nichol S."/>
            <person name="Tracey A."/>
            <person name="Holroyd N."/>
            <person name="Cotton J.A."/>
            <person name="Stanley E.J."/>
            <person name="Zarowiecki M."/>
            <person name="Liu J.Z."/>
            <person name="Huckvale T."/>
            <person name="Cooper P.J."/>
            <person name="Grencis R.K."/>
            <person name="Berriman M."/>
        </authorList>
    </citation>
    <scope>NUCLEOTIDE SEQUENCE [LARGE SCALE GENOMIC DNA]</scope>
</reference>
<proteinExistence type="predicted"/>
<dbReference type="Proteomes" id="UP000030665">
    <property type="component" value="Unassembled WGS sequence"/>
</dbReference>
<dbReference type="AlphaFoldDB" id="A0A077YY61"/>
<keyword evidence="1" id="KW-0732">Signal</keyword>
<dbReference type="EMBL" id="HG805821">
    <property type="protein sequence ID" value="CDW52393.1"/>
    <property type="molecule type" value="Genomic_DNA"/>
</dbReference>
<accession>A0A077YY61</accession>
<evidence type="ECO:0000256" key="1">
    <source>
        <dbReference type="SAM" id="SignalP"/>
    </source>
</evidence>
<organism evidence="2 3">
    <name type="scientific">Trichuris trichiura</name>
    <name type="common">Whipworm</name>
    <name type="synonym">Trichocephalus trichiurus</name>
    <dbReference type="NCBI Taxonomy" id="36087"/>
    <lineage>
        <taxon>Eukaryota</taxon>
        <taxon>Metazoa</taxon>
        <taxon>Ecdysozoa</taxon>
        <taxon>Nematoda</taxon>
        <taxon>Enoplea</taxon>
        <taxon>Dorylaimia</taxon>
        <taxon>Trichinellida</taxon>
        <taxon>Trichuridae</taxon>
        <taxon>Trichuris</taxon>
    </lineage>
</organism>